<dbReference type="GO" id="GO:0003700">
    <property type="term" value="F:DNA-binding transcription factor activity"/>
    <property type="evidence" value="ECO:0007669"/>
    <property type="project" value="TreeGrafter"/>
</dbReference>
<proteinExistence type="predicted"/>
<dbReference type="AlphaFoldDB" id="I3XXP0"/>
<dbReference type="NCBIfam" id="TIGR00738">
    <property type="entry name" value="rrf2_super"/>
    <property type="match status" value="1"/>
</dbReference>
<dbReference type="Gene3D" id="1.10.10.10">
    <property type="entry name" value="Winged helix-like DNA-binding domain superfamily/Winged helix DNA-binding domain"/>
    <property type="match status" value="1"/>
</dbReference>
<keyword evidence="2" id="KW-1185">Reference proteome</keyword>
<accession>I3XXP0</accession>
<dbReference type="InterPro" id="IPR036390">
    <property type="entry name" value="WH_DNA-bd_sf"/>
</dbReference>
<dbReference type="PANTHER" id="PTHR33221">
    <property type="entry name" value="WINGED HELIX-TURN-HELIX TRANSCRIPTIONAL REGULATOR, RRF2 FAMILY"/>
    <property type="match status" value="1"/>
</dbReference>
<protein>
    <submittedName>
        <fullName evidence="1">Rrf2 family protein, putative transcriptional regulator</fullName>
    </submittedName>
</protein>
<dbReference type="OrthoDB" id="9800519at2"/>
<dbReference type="eggNOG" id="COG1959">
    <property type="taxonomic scope" value="Bacteria"/>
</dbReference>
<organism evidence="1 2">
    <name type="scientific">Sulfurospirillum barnesii (strain ATCC 700032 / DSM 10660 / SES-3)</name>
    <dbReference type="NCBI Taxonomy" id="760154"/>
    <lineage>
        <taxon>Bacteria</taxon>
        <taxon>Pseudomonadati</taxon>
        <taxon>Campylobacterota</taxon>
        <taxon>Epsilonproteobacteria</taxon>
        <taxon>Campylobacterales</taxon>
        <taxon>Sulfurospirillaceae</taxon>
        <taxon>Sulfurospirillum</taxon>
    </lineage>
</organism>
<dbReference type="Proteomes" id="UP000006176">
    <property type="component" value="Chromosome"/>
</dbReference>
<dbReference type="HOGENOM" id="CLU_107144_1_2_7"/>
<dbReference type="GO" id="GO:0005829">
    <property type="term" value="C:cytosol"/>
    <property type="evidence" value="ECO:0007669"/>
    <property type="project" value="TreeGrafter"/>
</dbReference>
<dbReference type="STRING" id="760154.Sulba_1426"/>
<reference evidence="1 2" key="1">
    <citation type="submission" date="2012-06" db="EMBL/GenBank/DDBJ databases">
        <title>Complete sequence of Sulfurospirillum barnesii SES-3.</title>
        <authorList>
            <consortium name="US DOE Joint Genome Institute"/>
            <person name="Lucas S."/>
            <person name="Han J."/>
            <person name="Lapidus A."/>
            <person name="Cheng J.-F."/>
            <person name="Goodwin L."/>
            <person name="Pitluck S."/>
            <person name="Peters L."/>
            <person name="Ovchinnikova G."/>
            <person name="Lu M."/>
            <person name="Detter J.C."/>
            <person name="Han C."/>
            <person name="Tapia R."/>
            <person name="Land M."/>
            <person name="Hauser L."/>
            <person name="Kyrpides N."/>
            <person name="Ivanova N."/>
            <person name="Pagani I."/>
            <person name="Stolz J."/>
            <person name="Arkin A."/>
            <person name="Dehal P."/>
            <person name="Oremland R."/>
            <person name="Saltikov C."/>
            <person name="Basu P."/>
            <person name="Hollibaugh J."/>
            <person name="Newman D."/>
            <person name="Stolyar S."/>
            <person name="Hazen T."/>
            <person name="Woyke T."/>
        </authorList>
    </citation>
    <scope>NUCLEOTIDE SEQUENCE [LARGE SCALE GENOMIC DNA]</scope>
    <source>
        <strain evidence="2">ATCC 700032 / DSM 10660 / SES-3</strain>
    </source>
</reference>
<dbReference type="InterPro" id="IPR000944">
    <property type="entry name" value="Tscrpt_reg_Rrf2"/>
</dbReference>
<dbReference type="Pfam" id="PF02082">
    <property type="entry name" value="Rrf2"/>
    <property type="match status" value="1"/>
</dbReference>
<dbReference type="RefSeq" id="WP_014769592.1">
    <property type="nucleotide sequence ID" value="NC_018002.1"/>
</dbReference>
<evidence type="ECO:0000313" key="1">
    <source>
        <dbReference type="EMBL" id="AFL68714.1"/>
    </source>
</evidence>
<sequence length="136" mass="14796">MLLTKASEYALLSLIIIAQKNAPQDVDTLSTQLGLSKSFLAKILQSLAKDAILSSFKGAHGGFMLAKKPEEITLKMIVECAEKKQTMVFECAPSAQKCPGGGGKGSNCRVWPILNKLQLKIDSFLDTMTLKDIIEH</sequence>
<dbReference type="EMBL" id="CP003333">
    <property type="protein sequence ID" value="AFL68714.1"/>
    <property type="molecule type" value="Genomic_DNA"/>
</dbReference>
<dbReference type="PANTHER" id="PTHR33221:SF2">
    <property type="entry name" value="TRANSCRIPTIONAL REGULATOR"/>
    <property type="match status" value="1"/>
</dbReference>
<dbReference type="InterPro" id="IPR036388">
    <property type="entry name" value="WH-like_DNA-bd_sf"/>
</dbReference>
<dbReference type="KEGG" id="sba:Sulba_1426"/>
<dbReference type="SUPFAM" id="SSF46785">
    <property type="entry name" value="Winged helix' DNA-binding domain"/>
    <property type="match status" value="1"/>
</dbReference>
<name>I3XXP0_SULBS</name>
<gene>
    <name evidence="1" type="ordered locus">Sulba_1426</name>
</gene>
<evidence type="ECO:0000313" key="2">
    <source>
        <dbReference type="Proteomes" id="UP000006176"/>
    </source>
</evidence>
<dbReference type="PROSITE" id="PS51197">
    <property type="entry name" value="HTH_RRF2_2"/>
    <property type="match status" value="1"/>
</dbReference>
<dbReference type="PATRIC" id="fig|760154.4.peg.1430"/>